<dbReference type="AlphaFoldDB" id="A0A9K3JWF3"/>
<keyword evidence="2" id="KW-1185">Reference proteome</keyword>
<gene>
    <name evidence="1" type="ORF">HanXRQr2_Chr01g0025581</name>
</gene>
<comment type="caution">
    <text evidence="1">The sequence shown here is derived from an EMBL/GenBank/DDBJ whole genome shotgun (WGS) entry which is preliminary data.</text>
</comment>
<protein>
    <submittedName>
        <fullName evidence="1">Uncharacterized protein</fullName>
    </submittedName>
</protein>
<sequence>MIWLIEQPSRHFQGSVQKGQQYMSSVIECKKGGDVFSDNYSK</sequence>
<dbReference type="EMBL" id="MNCJ02000316">
    <property type="protein sequence ID" value="KAF5822361.1"/>
    <property type="molecule type" value="Genomic_DNA"/>
</dbReference>
<evidence type="ECO:0000313" key="2">
    <source>
        <dbReference type="Proteomes" id="UP000215914"/>
    </source>
</evidence>
<organism evidence="1 2">
    <name type="scientific">Helianthus annuus</name>
    <name type="common">Common sunflower</name>
    <dbReference type="NCBI Taxonomy" id="4232"/>
    <lineage>
        <taxon>Eukaryota</taxon>
        <taxon>Viridiplantae</taxon>
        <taxon>Streptophyta</taxon>
        <taxon>Embryophyta</taxon>
        <taxon>Tracheophyta</taxon>
        <taxon>Spermatophyta</taxon>
        <taxon>Magnoliopsida</taxon>
        <taxon>eudicotyledons</taxon>
        <taxon>Gunneridae</taxon>
        <taxon>Pentapetalae</taxon>
        <taxon>asterids</taxon>
        <taxon>campanulids</taxon>
        <taxon>Asterales</taxon>
        <taxon>Asteraceae</taxon>
        <taxon>Asteroideae</taxon>
        <taxon>Heliantheae alliance</taxon>
        <taxon>Heliantheae</taxon>
        <taxon>Helianthus</taxon>
    </lineage>
</organism>
<dbReference type="Proteomes" id="UP000215914">
    <property type="component" value="Unassembled WGS sequence"/>
</dbReference>
<proteinExistence type="predicted"/>
<evidence type="ECO:0000313" key="1">
    <source>
        <dbReference type="EMBL" id="KAF5822361.1"/>
    </source>
</evidence>
<name>A0A9K3JWF3_HELAN</name>
<reference evidence="1" key="1">
    <citation type="journal article" date="2017" name="Nature">
        <title>The sunflower genome provides insights into oil metabolism, flowering and Asterid evolution.</title>
        <authorList>
            <person name="Badouin H."/>
            <person name="Gouzy J."/>
            <person name="Grassa C.J."/>
            <person name="Murat F."/>
            <person name="Staton S.E."/>
            <person name="Cottret L."/>
            <person name="Lelandais-Briere C."/>
            <person name="Owens G.L."/>
            <person name="Carrere S."/>
            <person name="Mayjonade B."/>
            <person name="Legrand L."/>
            <person name="Gill N."/>
            <person name="Kane N.C."/>
            <person name="Bowers J.E."/>
            <person name="Hubner S."/>
            <person name="Bellec A."/>
            <person name="Berard A."/>
            <person name="Berges H."/>
            <person name="Blanchet N."/>
            <person name="Boniface M.C."/>
            <person name="Brunel D."/>
            <person name="Catrice O."/>
            <person name="Chaidir N."/>
            <person name="Claudel C."/>
            <person name="Donnadieu C."/>
            <person name="Faraut T."/>
            <person name="Fievet G."/>
            <person name="Helmstetter N."/>
            <person name="King M."/>
            <person name="Knapp S.J."/>
            <person name="Lai Z."/>
            <person name="Le Paslier M.C."/>
            <person name="Lippi Y."/>
            <person name="Lorenzon L."/>
            <person name="Mandel J.R."/>
            <person name="Marage G."/>
            <person name="Marchand G."/>
            <person name="Marquand E."/>
            <person name="Bret-Mestries E."/>
            <person name="Morien E."/>
            <person name="Nambeesan S."/>
            <person name="Nguyen T."/>
            <person name="Pegot-Espagnet P."/>
            <person name="Pouilly N."/>
            <person name="Raftis F."/>
            <person name="Sallet E."/>
            <person name="Schiex T."/>
            <person name="Thomas J."/>
            <person name="Vandecasteele C."/>
            <person name="Vares D."/>
            <person name="Vear F."/>
            <person name="Vautrin S."/>
            <person name="Crespi M."/>
            <person name="Mangin B."/>
            <person name="Burke J.M."/>
            <person name="Salse J."/>
            <person name="Munos S."/>
            <person name="Vincourt P."/>
            <person name="Rieseberg L.H."/>
            <person name="Langlade N.B."/>
        </authorList>
    </citation>
    <scope>NUCLEOTIDE SEQUENCE</scope>
    <source>
        <tissue evidence="1">Leaves</tissue>
    </source>
</reference>
<reference evidence="1" key="2">
    <citation type="submission" date="2020-06" db="EMBL/GenBank/DDBJ databases">
        <title>Helianthus annuus Genome sequencing and assembly Release 2.</title>
        <authorList>
            <person name="Gouzy J."/>
            <person name="Langlade N."/>
            <person name="Munos S."/>
        </authorList>
    </citation>
    <scope>NUCLEOTIDE SEQUENCE</scope>
    <source>
        <tissue evidence="1">Leaves</tissue>
    </source>
</reference>
<dbReference type="Gramene" id="mRNA:HanXRQr2_Chr01g0025581">
    <property type="protein sequence ID" value="mRNA:HanXRQr2_Chr01g0025581"/>
    <property type="gene ID" value="HanXRQr2_Chr01g0025581"/>
</dbReference>
<accession>A0A9K3JWF3</accession>